<dbReference type="InterPro" id="IPR013424">
    <property type="entry name" value="Ice-binding_C"/>
</dbReference>
<evidence type="ECO:0000313" key="4">
    <source>
        <dbReference type="EMBL" id="MYN19355.1"/>
    </source>
</evidence>
<evidence type="ECO:0000313" key="5">
    <source>
        <dbReference type="Proteomes" id="UP000484875"/>
    </source>
</evidence>
<keyword evidence="1" id="KW-0732">Signal</keyword>
<organism evidence="4 5">
    <name type="scientific">Duganella vulcania</name>
    <dbReference type="NCBI Taxonomy" id="2692166"/>
    <lineage>
        <taxon>Bacteria</taxon>
        <taxon>Pseudomonadati</taxon>
        <taxon>Pseudomonadota</taxon>
        <taxon>Betaproteobacteria</taxon>
        <taxon>Burkholderiales</taxon>
        <taxon>Oxalobacteraceae</taxon>
        <taxon>Telluria group</taxon>
        <taxon>Duganella</taxon>
    </lineage>
</organism>
<gene>
    <name evidence="4" type="ORF">GTP81_21655</name>
</gene>
<feature type="domain" description="DUF642" evidence="2">
    <location>
        <begin position="28"/>
        <end position="174"/>
    </location>
</feature>
<evidence type="ECO:0000259" key="2">
    <source>
        <dbReference type="Pfam" id="PF04862"/>
    </source>
</evidence>
<name>A0A845HPD7_9BURK</name>
<dbReference type="Pfam" id="PF04862">
    <property type="entry name" value="DUF642"/>
    <property type="match status" value="1"/>
</dbReference>
<reference evidence="4 5" key="1">
    <citation type="submission" date="2019-12" db="EMBL/GenBank/DDBJ databases">
        <title>Novel species isolated from a subtropical stream in China.</title>
        <authorList>
            <person name="Lu H."/>
        </authorList>
    </citation>
    <scope>NUCLEOTIDE SEQUENCE [LARGE SCALE GENOMIC DNA]</scope>
    <source>
        <strain evidence="4 5">FT107W</strain>
    </source>
</reference>
<dbReference type="NCBIfam" id="NF035944">
    <property type="entry name" value="PEPxxWA-CTERM"/>
    <property type="match status" value="1"/>
</dbReference>
<dbReference type="Proteomes" id="UP000484875">
    <property type="component" value="Unassembled WGS sequence"/>
</dbReference>
<feature type="chain" id="PRO_5032738304" evidence="1">
    <location>
        <begin position="24"/>
        <end position="205"/>
    </location>
</feature>
<dbReference type="NCBIfam" id="TIGR02595">
    <property type="entry name" value="PEP_CTERM"/>
    <property type="match status" value="1"/>
</dbReference>
<dbReference type="Pfam" id="PF07589">
    <property type="entry name" value="PEP-CTERM"/>
    <property type="match status" value="1"/>
</dbReference>
<evidence type="ECO:0000256" key="1">
    <source>
        <dbReference type="SAM" id="SignalP"/>
    </source>
</evidence>
<keyword evidence="5" id="KW-1185">Reference proteome</keyword>
<proteinExistence type="predicted"/>
<comment type="caution">
    <text evidence="4">The sequence shown here is derived from an EMBL/GenBank/DDBJ whole genome shotgun (WGS) entry which is preliminary data.</text>
</comment>
<feature type="domain" description="Ice-binding protein C-terminal" evidence="3">
    <location>
        <begin position="177"/>
        <end position="201"/>
    </location>
</feature>
<dbReference type="EMBL" id="WWCV01000044">
    <property type="protein sequence ID" value="MYN19355.1"/>
    <property type="molecule type" value="Genomic_DNA"/>
</dbReference>
<dbReference type="InterPro" id="IPR006946">
    <property type="entry name" value="DGR2-like_dom"/>
</dbReference>
<protein>
    <submittedName>
        <fullName evidence="4">PEPxxWA-CTERM sorting domain-containing protein</fullName>
    </submittedName>
</protein>
<accession>A0A845HPD7</accession>
<dbReference type="RefSeq" id="WP_161091797.1">
    <property type="nucleotide sequence ID" value="NZ_WWCV01000044.1"/>
</dbReference>
<dbReference type="NCBIfam" id="NF038126">
    <property type="entry name" value="PEP_CTERM_FxDxF"/>
    <property type="match status" value="1"/>
</dbReference>
<evidence type="ECO:0000259" key="3">
    <source>
        <dbReference type="Pfam" id="PF07589"/>
    </source>
</evidence>
<dbReference type="Gene3D" id="2.60.120.260">
    <property type="entry name" value="Galactose-binding domain-like"/>
    <property type="match status" value="1"/>
</dbReference>
<feature type="signal peptide" evidence="1">
    <location>
        <begin position="1"/>
        <end position="23"/>
    </location>
</feature>
<dbReference type="AlphaFoldDB" id="A0A845HPD7"/>
<sequence length="205" mass="21612">MKFTNLIKSAALVALLSGANAFAAPVELLVNGGFEANPQSAGTWANYSNLTGWTGGEHGIELRNHVDGVAAQGVNFVELDTNKNSSMFQSVQTVLGQHYTLTFQFENRPGVAISSQGLSVDWGGAEIAHVNNSLNGTWETRTYSLIGDGSAMKLKFIATGTSDSYGSSLDNVSLTTAVPEPETYAMLLAGLGLVGVVARRRKAAK</sequence>